<evidence type="ECO:0000313" key="1">
    <source>
        <dbReference type="EMBL" id="QJA45671.1"/>
    </source>
</evidence>
<dbReference type="AlphaFoldDB" id="A0A6H1ZE24"/>
<sequence length="667" mass="72065">MASNQVKSNFTAGEVSKRLAGQVDYARYANACFQMENAHALPQGGFSRRTGSYYVAGTKSNGAALLVPFEFSVIQSYVLEFGNLYMRVYKDQGQILSGGVPYEIVSPYAAADLPYLKWAQSADVLYIVHPDYPVKQVTRTGDTAWTITNVSLIDGPYLDVTYYSDFEQTLTPSGTTGSITLTASDTPFLATMVGASVRWQADDNEWYWLTITAYTSTSVVTATVKGAAGLETGDLPNINASGPYRIGAFGPHAGYPAAISIYDQRLCFGYTDIEPTRIWGSVSADLVSFAPGTADADAVVFELGSQGMNAIRWLAPGRQLLVGTAAAEWVGGSGSGSTPMTPTNVQFNQQTPHGSADIQAVPVGDATLFIQRYGRRVHEAAYSFEVDKYKAPDMTILAEHITKGGLEAFAWQPYPDSRAYFVRSDGVLCVLTYYREEEVVAWSRYVTDGVYESICVIPGASQYEVWVVVRRTVDGSTVRYVELFQPALEDGDSVEDAFFVDSGLSYSGVATSSLSGLDHLEGESVAILADGAVHPNETVVSGAITLDWEVTKAHVGLPFTTTVEPVPFEYQSTNGGTLGRIQRIVKCVLQVQNTVGGQMGADADNLFPIIARLASDNMDEAIPLQTGFFGLDIDAEYKRGATVLLVQDQPLPFTVSSLSTKLQTEGV</sequence>
<proteinExistence type="predicted"/>
<name>A0A6H1ZE24_9ZZZZ</name>
<dbReference type="EMBL" id="MT144834">
    <property type="protein sequence ID" value="QJI00179.1"/>
    <property type="molecule type" value="Genomic_DNA"/>
</dbReference>
<reference evidence="1" key="1">
    <citation type="submission" date="2020-03" db="EMBL/GenBank/DDBJ databases">
        <title>The deep terrestrial virosphere.</title>
        <authorList>
            <person name="Holmfeldt K."/>
            <person name="Nilsson E."/>
            <person name="Simone D."/>
            <person name="Lopez-Fernandez M."/>
            <person name="Wu X."/>
            <person name="de Brujin I."/>
            <person name="Lundin D."/>
            <person name="Andersson A."/>
            <person name="Bertilsson S."/>
            <person name="Dopson M."/>
        </authorList>
    </citation>
    <scope>NUCLEOTIDE SEQUENCE</scope>
    <source>
        <strain evidence="1">TM448A00264</strain>
        <strain evidence="2">TM448B01856</strain>
    </source>
</reference>
<organism evidence="1">
    <name type="scientific">viral metagenome</name>
    <dbReference type="NCBI Taxonomy" id="1070528"/>
    <lineage>
        <taxon>unclassified sequences</taxon>
        <taxon>metagenomes</taxon>
        <taxon>organismal metagenomes</taxon>
    </lineage>
</organism>
<accession>A0A6H1ZE24</accession>
<dbReference type="EMBL" id="MT143994">
    <property type="protein sequence ID" value="QJA45671.1"/>
    <property type="molecule type" value="Genomic_DNA"/>
</dbReference>
<gene>
    <name evidence="1" type="ORF">TM448A00264_0049</name>
    <name evidence="2" type="ORF">TM448B01856_0013</name>
</gene>
<evidence type="ECO:0000313" key="2">
    <source>
        <dbReference type="EMBL" id="QJI00179.1"/>
    </source>
</evidence>
<protein>
    <submittedName>
        <fullName evidence="1">Putative tail tubular protein</fullName>
    </submittedName>
</protein>